<keyword evidence="3" id="KW-1185">Reference proteome</keyword>
<protein>
    <submittedName>
        <fullName evidence="2">Uncharacterized protein</fullName>
    </submittedName>
</protein>
<evidence type="ECO:0000256" key="1">
    <source>
        <dbReference type="SAM" id="MobiDB-lite"/>
    </source>
</evidence>
<gene>
    <name evidence="2" type="ORF">C7S10_06995</name>
</gene>
<sequence>MAVDDTALPHPETSDKYGDWRASFSGSSTTGLVCRMCHALVAHTGSHPQQHLAWHERLEARPEEASR</sequence>
<feature type="region of interest" description="Disordered" evidence="1">
    <location>
        <begin position="1"/>
        <end position="21"/>
    </location>
</feature>
<organism evidence="2 3">
    <name type="scientific">Nocardioides currus</name>
    <dbReference type="NCBI Taxonomy" id="2133958"/>
    <lineage>
        <taxon>Bacteria</taxon>
        <taxon>Bacillati</taxon>
        <taxon>Actinomycetota</taxon>
        <taxon>Actinomycetes</taxon>
        <taxon>Propionibacteriales</taxon>
        <taxon>Nocardioidaceae</taxon>
        <taxon>Nocardioides</taxon>
    </lineage>
</organism>
<proteinExistence type="predicted"/>
<evidence type="ECO:0000313" key="2">
    <source>
        <dbReference type="EMBL" id="PUA81804.1"/>
    </source>
</evidence>
<dbReference type="Proteomes" id="UP000244867">
    <property type="component" value="Unassembled WGS sequence"/>
</dbReference>
<comment type="caution">
    <text evidence="2">The sequence shown here is derived from an EMBL/GenBank/DDBJ whole genome shotgun (WGS) entry which is preliminary data.</text>
</comment>
<dbReference type="AlphaFoldDB" id="A0A2R7YZR0"/>
<dbReference type="EMBL" id="PYXZ01000002">
    <property type="protein sequence ID" value="PUA81804.1"/>
    <property type="molecule type" value="Genomic_DNA"/>
</dbReference>
<reference evidence="2 3" key="1">
    <citation type="submission" date="2018-03" db="EMBL/GenBank/DDBJ databases">
        <authorList>
            <person name="Keele B.F."/>
        </authorList>
    </citation>
    <scope>NUCLEOTIDE SEQUENCE [LARGE SCALE GENOMIC DNA]</scope>
    <source>
        <strain evidence="2 3">IB-3</strain>
    </source>
</reference>
<evidence type="ECO:0000313" key="3">
    <source>
        <dbReference type="Proteomes" id="UP000244867"/>
    </source>
</evidence>
<name>A0A2R7YZR0_9ACTN</name>
<accession>A0A2R7YZR0</accession>